<evidence type="ECO:0000259" key="4">
    <source>
        <dbReference type="SMART" id="SM00470"/>
    </source>
</evidence>
<dbReference type="InterPro" id="IPR036086">
    <property type="entry name" value="ParB/Sulfiredoxin_sf"/>
</dbReference>
<proteinExistence type="inferred from homology"/>
<dbReference type="SUPFAM" id="SSF110849">
    <property type="entry name" value="ParB/Sulfiredoxin"/>
    <property type="match status" value="1"/>
</dbReference>
<keyword evidence="2" id="KW-0159">Chromosome partition</keyword>
<dbReference type="PANTHER" id="PTHR33375">
    <property type="entry name" value="CHROMOSOME-PARTITIONING PROTEIN PARB-RELATED"/>
    <property type="match status" value="1"/>
</dbReference>
<dbReference type="NCBIfam" id="TIGR00180">
    <property type="entry name" value="parB_part"/>
    <property type="match status" value="1"/>
</dbReference>
<protein>
    <submittedName>
        <fullName evidence="5">ParB/RepB/Spo0J family partition protein</fullName>
    </submittedName>
</protein>
<dbReference type="EMBL" id="JBHTJZ010000011">
    <property type="protein sequence ID" value="MFD0959733.1"/>
    <property type="molecule type" value="Genomic_DNA"/>
</dbReference>
<dbReference type="InterPro" id="IPR041468">
    <property type="entry name" value="HTH_ParB/Spo0J"/>
</dbReference>
<feature type="domain" description="ParB-like N-terminal" evidence="4">
    <location>
        <begin position="4"/>
        <end position="95"/>
    </location>
</feature>
<evidence type="ECO:0000256" key="2">
    <source>
        <dbReference type="ARBA" id="ARBA00022829"/>
    </source>
</evidence>
<evidence type="ECO:0000313" key="6">
    <source>
        <dbReference type="Proteomes" id="UP001596989"/>
    </source>
</evidence>
<evidence type="ECO:0000256" key="1">
    <source>
        <dbReference type="ARBA" id="ARBA00006295"/>
    </source>
</evidence>
<accession>A0ABW3HQA8</accession>
<dbReference type="InterPro" id="IPR003115">
    <property type="entry name" value="ParB_N"/>
</dbReference>
<dbReference type="SMART" id="SM00470">
    <property type="entry name" value="ParB"/>
    <property type="match status" value="1"/>
</dbReference>
<comment type="caution">
    <text evidence="5">The sequence shown here is derived from an EMBL/GenBank/DDBJ whole genome shotgun (WGS) entry which is preliminary data.</text>
</comment>
<reference evidence="6" key="1">
    <citation type="journal article" date="2019" name="Int. J. Syst. Evol. Microbiol.">
        <title>The Global Catalogue of Microorganisms (GCM) 10K type strain sequencing project: providing services to taxonomists for standard genome sequencing and annotation.</title>
        <authorList>
            <consortium name="The Broad Institute Genomics Platform"/>
            <consortium name="The Broad Institute Genome Sequencing Center for Infectious Disease"/>
            <person name="Wu L."/>
            <person name="Ma J."/>
        </authorList>
    </citation>
    <scope>NUCLEOTIDE SEQUENCE [LARGE SCALE GENOMIC DNA]</scope>
    <source>
        <strain evidence="6">CCUG 59129</strain>
    </source>
</reference>
<dbReference type="Pfam" id="PF02195">
    <property type="entry name" value="ParB_N"/>
    <property type="match status" value="1"/>
</dbReference>
<dbReference type="Proteomes" id="UP001596989">
    <property type="component" value="Unassembled WGS sequence"/>
</dbReference>
<dbReference type="Gene3D" id="3.90.1530.30">
    <property type="match status" value="1"/>
</dbReference>
<dbReference type="Gene3D" id="1.10.10.2830">
    <property type="match status" value="1"/>
</dbReference>
<dbReference type="SUPFAM" id="SSF109709">
    <property type="entry name" value="KorB DNA-binding domain-like"/>
    <property type="match status" value="1"/>
</dbReference>
<evidence type="ECO:0000313" key="5">
    <source>
        <dbReference type="EMBL" id="MFD0959733.1"/>
    </source>
</evidence>
<feature type="compositionally biased region" description="Basic and acidic residues" evidence="3">
    <location>
        <begin position="237"/>
        <end position="261"/>
    </location>
</feature>
<dbReference type="Pfam" id="PF17762">
    <property type="entry name" value="HTH_ParB"/>
    <property type="match status" value="1"/>
</dbReference>
<dbReference type="InterPro" id="IPR004437">
    <property type="entry name" value="ParB/RepB/Spo0J"/>
</dbReference>
<dbReference type="InterPro" id="IPR050336">
    <property type="entry name" value="Chromosome_partition/occlusion"/>
</dbReference>
<feature type="compositionally biased region" description="Low complexity" evidence="3">
    <location>
        <begin position="265"/>
        <end position="274"/>
    </location>
</feature>
<feature type="region of interest" description="Disordered" evidence="3">
    <location>
        <begin position="237"/>
        <end position="288"/>
    </location>
</feature>
<evidence type="ECO:0000256" key="3">
    <source>
        <dbReference type="SAM" id="MobiDB-lite"/>
    </source>
</evidence>
<gene>
    <name evidence="5" type="ORF">ACFQ2I_10060</name>
</gene>
<sequence length="401" mass="44866">MNIIHIDMNQIDEDKDQPRYQFQEDALQELMNSIQEIGLLSPIKVRKLENGRYKIIYGNRRYKASKLLGLAAIPCIVSSATDEMEIYLEQIAENLTRENFSPIEEAEAFNKLLNDSKFRSSIKFLSAKLGKPENYIKNKCDLLQFSNAVKKLIVSGTEIRKDRLTEEQLMPLKSLPMEYRDTLALTAARDELPVSDIRKIAKLFKDKAISEGTKDKLLLKSGSGLLETWSTYEQNRKEKARKAEEQAERVRDAEEQAKLAEQHSAAAGQPAEAASPTSGNARRMPDTRTERNATVINNLTEHSVHAHSAHAHSAADMRQIAEPFDRSQLKGAATLLGELQTMRTTIAAHGALSDTYAAILQGSAPTDQGALSLEAEQYVMELELLLGIWKRALAKATNEQD</sequence>
<dbReference type="RefSeq" id="WP_377563973.1">
    <property type="nucleotide sequence ID" value="NZ_JBHTJZ010000011.1"/>
</dbReference>
<organism evidence="5 6">
    <name type="scientific">Paenibacillus chungangensis</name>
    <dbReference type="NCBI Taxonomy" id="696535"/>
    <lineage>
        <taxon>Bacteria</taxon>
        <taxon>Bacillati</taxon>
        <taxon>Bacillota</taxon>
        <taxon>Bacilli</taxon>
        <taxon>Bacillales</taxon>
        <taxon>Paenibacillaceae</taxon>
        <taxon>Paenibacillus</taxon>
    </lineage>
</organism>
<dbReference type="PANTHER" id="PTHR33375:SF1">
    <property type="entry name" value="CHROMOSOME-PARTITIONING PROTEIN PARB-RELATED"/>
    <property type="match status" value="1"/>
</dbReference>
<comment type="similarity">
    <text evidence="1">Belongs to the ParB family.</text>
</comment>
<name>A0ABW3HQA8_9BACL</name>
<keyword evidence="6" id="KW-1185">Reference proteome</keyword>